<dbReference type="AlphaFoldDB" id="A0A0V8DTL6"/>
<dbReference type="PATRIC" id="fig|1360.109.peg.613"/>
<reference evidence="2" key="1">
    <citation type="submission" date="2015-10" db="EMBL/GenBank/DDBJ databases">
        <title>Draft Genome Sequences of 11 Lactococcus lactis subspecies cremoris strains.</title>
        <authorList>
            <person name="Wels M."/>
            <person name="Backus L."/>
            <person name="Boekhorst J."/>
            <person name="Dijkstra A."/>
            <person name="Beerthuizen M."/>
            <person name="Kelly W."/>
            <person name="Siezen R."/>
            <person name="Bachmann H."/>
            <person name="Van Hijum S."/>
        </authorList>
    </citation>
    <scope>NUCLEOTIDE SEQUENCE [LARGE SCALE GENOMIC DNA]</scope>
    <source>
        <strain evidence="2">LMG9449</strain>
    </source>
</reference>
<comment type="caution">
    <text evidence="1">The sequence shown here is derived from an EMBL/GenBank/DDBJ whole genome shotgun (WGS) entry which is preliminary data.</text>
</comment>
<evidence type="ECO:0000313" key="2">
    <source>
        <dbReference type="Proteomes" id="UP000053612"/>
    </source>
</evidence>
<dbReference type="Proteomes" id="UP000053612">
    <property type="component" value="Unassembled WGS sequence"/>
</dbReference>
<gene>
    <name evidence="1" type="ORF">LMG9449_1841</name>
</gene>
<accession>A0A0V8DTL6</accession>
<evidence type="ECO:0000313" key="1">
    <source>
        <dbReference type="EMBL" id="KSU16719.1"/>
    </source>
</evidence>
<name>A0A0V8DTL6_LACLL</name>
<sequence length="102" mass="11459">MYYKYVPPIVYYNTSNPYATTYYANGYEYVPNYIAPVIYYAPTYGYYDGGTSYSGGYGYSSGGEDGSTSVASSGGYSLYVPQSAYYSRSSACSRRKWYIQDQ</sequence>
<protein>
    <submittedName>
        <fullName evidence="1">Putative cell-wall-anchored protein SasA (LPXTG motif)</fullName>
    </submittedName>
</protein>
<organism evidence="1 2">
    <name type="scientific">Lactococcus lactis subsp. lactis</name>
    <name type="common">Streptococcus lactis</name>
    <dbReference type="NCBI Taxonomy" id="1360"/>
    <lineage>
        <taxon>Bacteria</taxon>
        <taxon>Bacillati</taxon>
        <taxon>Bacillota</taxon>
        <taxon>Bacilli</taxon>
        <taxon>Lactobacillales</taxon>
        <taxon>Streptococcaceae</taxon>
        <taxon>Lactococcus</taxon>
    </lineage>
</organism>
<proteinExistence type="predicted"/>
<dbReference type="EMBL" id="LKLS01000152">
    <property type="protein sequence ID" value="KSU16719.1"/>
    <property type="molecule type" value="Genomic_DNA"/>
</dbReference>